<evidence type="ECO:0000313" key="1">
    <source>
        <dbReference type="EMBL" id="KKR99708.1"/>
    </source>
</evidence>
<protein>
    <submittedName>
        <fullName evidence="1">Uncharacterized protein</fullName>
    </submittedName>
</protein>
<dbReference type="EMBL" id="LCAW01000003">
    <property type="protein sequence ID" value="KKR99708.1"/>
    <property type="molecule type" value="Genomic_DNA"/>
</dbReference>
<proteinExistence type="predicted"/>
<dbReference type="AlphaFoldDB" id="A0A0G0VFY2"/>
<sequence length="271" mass="28517">MSPCHVERFLDGERFAIEENSNFCVILIKSKTHPRTATSTSAVTRVRERVCQTLSDHGVVVPELHRGEVGLAVEGDAAAALLLTQCVAHHGDGGHGVLGGVEAGVDGDDAPLGVGYIALHVRRLVGFLLQCLAVVEDDVEPLRLRRLQPLEPAGQHRQLTLAPRLVAGAQQVCVVGGDGRDGGRGGCGVADEEVLAKRRVAVHQHLARLERRIGDLDELLGGHPNDAGASEVLVGKVAAEGELGHSDGVAHGASMKLARMPPDVSTSTRFG</sequence>
<organism evidence="1 2">
    <name type="scientific">Candidatus Uhrbacteria bacterium GW2011_GWC1_41_20</name>
    <dbReference type="NCBI Taxonomy" id="1618983"/>
    <lineage>
        <taxon>Bacteria</taxon>
        <taxon>Candidatus Uhriibacteriota</taxon>
    </lineage>
</organism>
<reference evidence="1 2" key="1">
    <citation type="journal article" date="2015" name="Nature">
        <title>rRNA introns, odd ribosomes, and small enigmatic genomes across a large radiation of phyla.</title>
        <authorList>
            <person name="Brown C.T."/>
            <person name="Hug L.A."/>
            <person name="Thomas B.C."/>
            <person name="Sharon I."/>
            <person name="Castelle C.J."/>
            <person name="Singh A."/>
            <person name="Wilkins M.J."/>
            <person name="Williams K.H."/>
            <person name="Banfield J.F."/>
        </authorList>
    </citation>
    <scope>NUCLEOTIDE SEQUENCE [LARGE SCALE GENOMIC DNA]</scope>
</reference>
<dbReference type="Proteomes" id="UP000033930">
    <property type="component" value="Unassembled WGS sequence"/>
</dbReference>
<name>A0A0G0VFY2_9BACT</name>
<comment type="caution">
    <text evidence="1">The sequence shown here is derived from an EMBL/GenBank/DDBJ whole genome shotgun (WGS) entry which is preliminary data.</text>
</comment>
<gene>
    <name evidence="1" type="ORF">UU50_C0003G0013</name>
</gene>
<evidence type="ECO:0000313" key="2">
    <source>
        <dbReference type="Proteomes" id="UP000033930"/>
    </source>
</evidence>
<accession>A0A0G0VFY2</accession>